<dbReference type="InterPro" id="IPR003615">
    <property type="entry name" value="HNH_nuc"/>
</dbReference>
<evidence type="ECO:0000259" key="1">
    <source>
        <dbReference type="Pfam" id="PF13392"/>
    </source>
</evidence>
<organism evidence="2 3">
    <name type="scientific">Candidatus Thiothrix anitrata</name>
    <dbReference type="NCBI Taxonomy" id="2823902"/>
    <lineage>
        <taxon>Bacteria</taxon>
        <taxon>Pseudomonadati</taxon>
        <taxon>Pseudomonadota</taxon>
        <taxon>Gammaproteobacteria</taxon>
        <taxon>Thiotrichales</taxon>
        <taxon>Thiotrichaceae</taxon>
        <taxon>Thiothrix</taxon>
    </lineage>
</organism>
<evidence type="ECO:0000313" key="2">
    <source>
        <dbReference type="EMBL" id="QTR51885.1"/>
    </source>
</evidence>
<dbReference type="Pfam" id="PF13392">
    <property type="entry name" value="HNH_3"/>
    <property type="match status" value="1"/>
</dbReference>
<dbReference type="InterPro" id="IPR044925">
    <property type="entry name" value="His-Me_finger_sf"/>
</dbReference>
<dbReference type="RefSeq" id="WP_210230826.1">
    <property type="nucleotide sequence ID" value="NZ_CP072800.1"/>
</dbReference>
<gene>
    <name evidence="2" type="ORF">J8380_12775</name>
</gene>
<protein>
    <recommendedName>
        <fullName evidence="1">HNH nuclease domain-containing protein</fullName>
    </recommendedName>
</protein>
<dbReference type="EMBL" id="CP072800">
    <property type="protein sequence ID" value="QTR51885.1"/>
    <property type="molecule type" value="Genomic_DNA"/>
</dbReference>
<keyword evidence="3" id="KW-1185">Reference proteome</keyword>
<dbReference type="SUPFAM" id="SSF54060">
    <property type="entry name" value="His-Me finger endonucleases"/>
    <property type="match status" value="1"/>
</dbReference>
<sequence length="105" mass="11849">MSKIWRTCVNVFEATTMYRAKLQAQLKSLSTVNPDTQCWEWQGQISNSGRGRIMIQDDGIPRTVGADDASYIAFFGEIPPKTLVRQTCGNRLCINPDHLEVMTLL</sequence>
<accession>A0ABX7X9I8</accession>
<feature type="domain" description="HNH nuclease" evidence="1">
    <location>
        <begin position="72"/>
        <end position="103"/>
    </location>
</feature>
<proteinExistence type="predicted"/>
<name>A0ABX7X9I8_9GAMM</name>
<evidence type="ECO:0000313" key="3">
    <source>
        <dbReference type="Proteomes" id="UP000672027"/>
    </source>
</evidence>
<reference evidence="2 3" key="1">
    <citation type="submission" date="2021-04" db="EMBL/GenBank/DDBJ databases">
        <title>Genomics, taxonomy and metabolism of representatives of sulfur bacteria of the genus Thiothrix: Thiothrix fructosivorans QT, Thiothrix unzii A1T and three new species, Thiothrix subterranea sp. nov., Thiothrix litoralis sp. nov. and 'Candidatus Thiothrix anitrata' sp. nov.</title>
        <authorList>
            <person name="Ravin N.V."/>
            <person name="Smolyakov D."/>
            <person name="Rudenko T.S."/>
            <person name="Mardanov A.V."/>
            <person name="Beletsky A.V."/>
            <person name="Markov N.D."/>
            <person name="Fomenkov A.I."/>
            <person name="Roberts R.J."/>
            <person name="Karnachuk O.V."/>
            <person name="Novikov A."/>
            <person name="Grabovich M.Y."/>
        </authorList>
    </citation>
    <scope>NUCLEOTIDE SEQUENCE [LARGE SCALE GENOMIC DNA]</scope>
    <source>
        <strain evidence="2 3">A52</strain>
    </source>
</reference>
<dbReference type="Proteomes" id="UP000672027">
    <property type="component" value="Chromosome"/>
</dbReference>